<dbReference type="GO" id="GO:0008168">
    <property type="term" value="F:methyltransferase activity"/>
    <property type="evidence" value="ECO:0007669"/>
    <property type="project" value="UniProtKB-KW"/>
</dbReference>
<gene>
    <name evidence="1" type="ORF">AWR36_012870</name>
</gene>
<dbReference type="SUPFAM" id="SSF53335">
    <property type="entry name" value="S-adenosyl-L-methionine-dependent methyltransferases"/>
    <property type="match status" value="2"/>
</dbReference>
<dbReference type="CDD" id="cd02440">
    <property type="entry name" value="AdoMet_MTases"/>
    <property type="match status" value="1"/>
</dbReference>
<reference evidence="1" key="1">
    <citation type="submission" date="2017-08" db="EMBL/GenBank/DDBJ databases">
        <title>Microbulbifer marisrubri sp. nov., a halophilic alphaproteobacterium isolated from marine sediment of the Yellow Sea, China.</title>
        <authorList>
            <person name="Zhang G."/>
            <person name="Xiong Q."/>
        </authorList>
    </citation>
    <scope>NUCLEOTIDE SEQUENCE [LARGE SCALE GENOMIC DNA]</scope>
    <source>
        <strain evidence="1">WRN-8</strain>
    </source>
</reference>
<dbReference type="Gene3D" id="3.40.50.150">
    <property type="entry name" value="Vaccinia Virus protein VP39"/>
    <property type="match status" value="1"/>
</dbReference>
<evidence type="ECO:0000313" key="1">
    <source>
        <dbReference type="EMBL" id="PCO04878.1"/>
    </source>
</evidence>
<dbReference type="RefSeq" id="WP_067085570.1">
    <property type="nucleotide sequence ID" value="NZ_LRFG02000004.1"/>
</dbReference>
<dbReference type="GO" id="GO:0032259">
    <property type="term" value="P:methylation"/>
    <property type="evidence" value="ECO:0007669"/>
    <property type="project" value="UniProtKB-KW"/>
</dbReference>
<evidence type="ECO:0000313" key="2">
    <source>
        <dbReference type="Proteomes" id="UP000218427"/>
    </source>
</evidence>
<keyword evidence="2" id="KW-1185">Reference proteome</keyword>
<dbReference type="EMBL" id="LRFG02000004">
    <property type="protein sequence ID" value="PCO04878.1"/>
    <property type="molecule type" value="Genomic_DNA"/>
</dbReference>
<organism evidence="1 2">
    <name type="scientific">Microbulbifer flavimaris</name>
    <dbReference type="NCBI Taxonomy" id="1781068"/>
    <lineage>
        <taxon>Bacteria</taxon>
        <taxon>Pseudomonadati</taxon>
        <taxon>Pseudomonadota</taxon>
        <taxon>Gammaproteobacteria</taxon>
        <taxon>Cellvibrionales</taxon>
        <taxon>Microbulbiferaceae</taxon>
        <taxon>Microbulbifer</taxon>
    </lineage>
</organism>
<sequence>MQHHSLGLAALNQEIIQPGYRILDLGPLAVGTTQAFLQMNCPCYIEDLVEFFSDNRDAPDLKAALSQHLVPKPEKVKFDVILCWDLLNFLSPELIAHLLELLRPNLKAGTLLHAMIYTGVQAPRRPAKFRLLKDFTYETTDDTSYPEVPYQRHTTVILMQSLGRFRLSDSLVKRRGMRKDLFEYFFEYDSGAPTAKVRSGSVSDVSTYFSSRDVGDAQTLQALDAALAPARRSPVSRVIDCGPRSGRNIAALQQQVGELFVLDLHTAVQWYKRRGEDGCQAIRSAFAKFSDLEPADAILTWELFSFYSSEEVRVLSELLLAKLKPGGLLHMVFGKRTALARTPSVYEVQEDKRLLVKEFPASQQAGFHSSLSELIRAIPHLQLVAQGHGKLPSGAFFHELALKKNTGVH</sequence>
<name>A0ABX4HZ84_9GAMM</name>
<accession>A0ABX4HZ84</accession>
<proteinExistence type="predicted"/>
<keyword evidence="1" id="KW-0489">Methyltransferase</keyword>
<comment type="caution">
    <text evidence="1">The sequence shown here is derived from an EMBL/GenBank/DDBJ whole genome shotgun (WGS) entry which is preliminary data.</text>
</comment>
<dbReference type="InterPro" id="IPR029063">
    <property type="entry name" value="SAM-dependent_MTases_sf"/>
</dbReference>
<dbReference type="Proteomes" id="UP000218427">
    <property type="component" value="Unassembled WGS sequence"/>
</dbReference>
<keyword evidence="1" id="KW-0808">Transferase</keyword>
<protein>
    <submittedName>
        <fullName evidence="1">Class I SAM-dependent methyltransferase</fullName>
    </submittedName>
</protein>